<evidence type="ECO:0000256" key="1">
    <source>
        <dbReference type="SAM" id="Phobius"/>
    </source>
</evidence>
<dbReference type="InterPro" id="IPR007686">
    <property type="entry name" value="YutG/PgpA"/>
</dbReference>
<dbReference type="Pfam" id="PF04608">
    <property type="entry name" value="PgpA"/>
    <property type="match status" value="1"/>
</dbReference>
<name>A0A0U5AM27_9BACT</name>
<keyword evidence="4" id="KW-1185">Reference proteome</keyword>
<protein>
    <submittedName>
        <fullName evidence="3">Phosphatidylglycerophosphatase</fullName>
    </submittedName>
</protein>
<evidence type="ECO:0000313" key="3">
    <source>
        <dbReference type="EMBL" id="BAU22898.1"/>
    </source>
</evidence>
<feature type="transmembrane region" description="Helical" evidence="1">
    <location>
        <begin position="12"/>
        <end position="34"/>
    </location>
</feature>
<dbReference type="PATRIC" id="fig|1653476.3.peg.519"/>
<dbReference type="GO" id="GO:0008962">
    <property type="term" value="F:phosphatidylglycerophosphatase activity"/>
    <property type="evidence" value="ECO:0007669"/>
    <property type="project" value="InterPro"/>
</dbReference>
<evidence type="ECO:0000313" key="4">
    <source>
        <dbReference type="Proteomes" id="UP000068196"/>
    </source>
</evidence>
<dbReference type="PIRSF" id="PIRSF006162">
    <property type="entry name" value="PgpA"/>
    <property type="match status" value="1"/>
</dbReference>
<dbReference type="GO" id="GO:0006629">
    <property type="term" value="P:lipid metabolic process"/>
    <property type="evidence" value="ECO:0007669"/>
    <property type="project" value="InterPro"/>
</dbReference>
<feature type="transmembrane region" description="Helical" evidence="1">
    <location>
        <begin position="46"/>
        <end position="69"/>
    </location>
</feature>
<sequence>MKKPLFKKDWFHLFFATGAFVGFIPPFPGTLGALEGIFLYQITLEMALYVKLLLSIFFILIGLLSSSYVSVLLNNKDPDEVVIDEVAGAYIACLGKTTILELVLVFILFRIIDITKPFPLKRLESLRGGWGIMLDDILAGIMTNLIVGLIIIFSKVSL</sequence>
<dbReference type="InterPro" id="IPR026037">
    <property type="entry name" value="PgpA"/>
</dbReference>
<proteinExistence type="predicted"/>
<organism evidence="3 4">
    <name type="scientific">Caldimicrobium thiodismutans</name>
    <dbReference type="NCBI Taxonomy" id="1653476"/>
    <lineage>
        <taxon>Bacteria</taxon>
        <taxon>Pseudomonadati</taxon>
        <taxon>Thermodesulfobacteriota</taxon>
        <taxon>Thermodesulfobacteria</taxon>
        <taxon>Thermodesulfobacteriales</taxon>
        <taxon>Thermodesulfobacteriaceae</taxon>
        <taxon>Caldimicrobium</taxon>
    </lineage>
</organism>
<keyword evidence="1" id="KW-0812">Transmembrane</keyword>
<keyword evidence="1" id="KW-1133">Transmembrane helix</keyword>
<dbReference type="CDD" id="cd06971">
    <property type="entry name" value="PgpA"/>
    <property type="match status" value="1"/>
</dbReference>
<feature type="transmembrane region" description="Helical" evidence="1">
    <location>
        <begin position="89"/>
        <end position="109"/>
    </location>
</feature>
<dbReference type="PANTHER" id="PTHR36305">
    <property type="entry name" value="PHOSPHATIDYLGLYCEROPHOSPHATASE A"/>
    <property type="match status" value="1"/>
</dbReference>
<dbReference type="PANTHER" id="PTHR36305:SF1">
    <property type="entry name" value="PHOSPHATIDYLGLYCEROPHOSPHATASE A"/>
    <property type="match status" value="1"/>
</dbReference>
<dbReference type="AlphaFoldDB" id="A0A0U5AM27"/>
<reference evidence="4" key="2">
    <citation type="journal article" date="2016" name="Int. J. Syst. Evol. Microbiol.">
        <title>Caldimicrobium thiodismutans sp. nov., a sulfur-disproportionating bacterium isolated from a hot spring.</title>
        <authorList>
            <person name="Kojima H."/>
            <person name="Umezawa K."/>
            <person name="Fukui M."/>
        </authorList>
    </citation>
    <scope>NUCLEOTIDE SEQUENCE [LARGE SCALE GENOMIC DNA]</scope>
    <source>
        <strain evidence="4">TF1</strain>
    </source>
</reference>
<dbReference type="InterPro" id="IPR036681">
    <property type="entry name" value="PgpA-like_sf"/>
</dbReference>
<dbReference type="Proteomes" id="UP000068196">
    <property type="component" value="Chromosome"/>
</dbReference>
<evidence type="ECO:0000259" key="2">
    <source>
        <dbReference type="Pfam" id="PF04608"/>
    </source>
</evidence>
<accession>A0A0U5AM27</accession>
<dbReference type="RefSeq" id="WP_068512866.1">
    <property type="nucleotide sequence ID" value="NZ_AP014945.1"/>
</dbReference>
<keyword evidence="1" id="KW-0472">Membrane</keyword>
<gene>
    <name evidence="3" type="ORF">THC_0504</name>
</gene>
<dbReference type="STRING" id="1653476.THC_0504"/>
<dbReference type="EMBL" id="AP014945">
    <property type="protein sequence ID" value="BAU22898.1"/>
    <property type="molecule type" value="Genomic_DNA"/>
</dbReference>
<reference evidence="3 4" key="1">
    <citation type="journal article" date="2016" name="Int. J. Syst. Evol. Microbiol.">
        <title>Caldimicrobium thiodismutans sp. nov., a sulfur-disproportionating bacterium isolated from a hot spring, and emended description of the genus Caldimicrobium.</title>
        <authorList>
            <person name="Kojima H."/>
            <person name="Umezawa K."/>
            <person name="Fukui M."/>
        </authorList>
    </citation>
    <scope>NUCLEOTIDE SEQUENCE [LARGE SCALE GENOMIC DNA]</scope>
    <source>
        <strain evidence="3 4">TF1</strain>
    </source>
</reference>
<feature type="domain" description="YutG/PgpA" evidence="2">
    <location>
        <begin position="15"/>
        <end position="150"/>
    </location>
</feature>
<dbReference type="KEGG" id="cthi:THC_0504"/>
<feature type="transmembrane region" description="Helical" evidence="1">
    <location>
        <begin position="130"/>
        <end position="153"/>
    </location>
</feature>
<dbReference type="SUPFAM" id="SSF101307">
    <property type="entry name" value="YutG-like"/>
    <property type="match status" value="1"/>
</dbReference>